<dbReference type="GO" id="GO:0035870">
    <property type="term" value="F:dITP diphosphatase activity"/>
    <property type="evidence" value="ECO:0007669"/>
    <property type="project" value="UniProtKB-UniRule"/>
</dbReference>
<dbReference type="PANTHER" id="PTHR11067">
    <property type="entry name" value="INOSINE TRIPHOSPHATE PYROPHOSPHATASE/HAM1 PROTEIN"/>
    <property type="match status" value="1"/>
</dbReference>
<dbReference type="GO" id="GO:0000166">
    <property type="term" value="F:nucleotide binding"/>
    <property type="evidence" value="ECO:0007669"/>
    <property type="project" value="UniProtKB-KW"/>
</dbReference>
<dbReference type="GO" id="GO:0017111">
    <property type="term" value="F:ribonucleoside triphosphate phosphatase activity"/>
    <property type="evidence" value="ECO:0007669"/>
    <property type="project" value="InterPro"/>
</dbReference>
<dbReference type="FunFam" id="3.90.950.10:FF:000001">
    <property type="entry name" value="dITP/XTP pyrophosphatase"/>
    <property type="match status" value="1"/>
</dbReference>
<feature type="binding site" evidence="10">
    <location>
        <position position="75"/>
    </location>
    <ligand>
        <name>Mg(2+)</name>
        <dbReference type="ChEBI" id="CHEBI:18420"/>
    </ligand>
</feature>
<name>A0A378X9Q8_9BURK</name>
<feature type="binding site" evidence="10">
    <location>
        <position position="46"/>
    </location>
    <ligand>
        <name>Mg(2+)</name>
        <dbReference type="ChEBI" id="CHEBI:18420"/>
    </ligand>
</feature>
<keyword evidence="5 10" id="KW-0378">Hydrolase</keyword>
<feature type="binding site" evidence="10">
    <location>
        <begin position="189"/>
        <end position="190"/>
    </location>
    <ligand>
        <name>substrate</name>
    </ligand>
</feature>
<protein>
    <recommendedName>
        <fullName evidence="10">dITP/XTP pyrophosphatase</fullName>
        <ecNumber evidence="10">3.6.1.66</ecNumber>
    </recommendedName>
    <alternativeName>
        <fullName evidence="10">Non-canonical purine NTP pyrophosphatase</fullName>
    </alternativeName>
    <alternativeName>
        <fullName evidence="10">Non-standard purine NTP pyrophosphatase</fullName>
    </alternativeName>
    <alternativeName>
        <fullName evidence="10">Nucleoside-triphosphate diphosphatase</fullName>
    </alternativeName>
    <alternativeName>
        <fullName evidence="10">Nucleoside-triphosphate pyrophosphatase</fullName>
        <shortName evidence="10">NTPase</shortName>
    </alternativeName>
</protein>
<reference evidence="12 15" key="2">
    <citation type="submission" date="2020-12" db="EMBL/GenBank/DDBJ databases">
        <title>FDA dAtabase for Regulatory Grade micrObial Sequences (FDA-ARGOS): Supporting development and validation of Infectious Disease Dx tests.</title>
        <authorList>
            <person name="Sproer C."/>
            <person name="Gronow S."/>
            <person name="Severitt S."/>
            <person name="Schroder I."/>
            <person name="Tallon L."/>
            <person name="Sadzewicz L."/>
            <person name="Zhao X."/>
            <person name="Boylan J."/>
            <person name="Ott S."/>
            <person name="Bowen H."/>
            <person name="Vavikolanu K."/>
            <person name="Mehta A."/>
            <person name="Aluvathingal J."/>
            <person name="Nadendla S."/>
            <person name="Lowell S."/>
            <person name="Myers T."/>
            <person name="Yan Y."/>
            <person name="Sichtig H."/>
        </authorList>
    </citation>
    <scope>NUCLEOTIDE SEQUENCE [LARGE SCALE GENOMIC DNA]</scope>
    <source>
        <strain evidence="12 15">FDAARGOS_872</strain>
    </source>
</reference>
<dbReference type="GO" id="GO:0036222">
    <property type="term" value="F:XTP diphosphatase activity"/>
    <property type="evidence" value="ECO:0007669"/>
    <property type="project" value="UniProtKB-UniRule"/>
</dbReference>
<reference evidence="13 14" key="1">
    <citation type="submission" date="2018-06" db="EMBL/GenBank/DDBJ databases">
        <authorList>
            <consortium name="Pathogen Informatics"/>
            <person name="Doyle S."/>
        </authorList>
    </citation>
    <scope>NUCLEOTIDE SEQUENCE [LARGE SCALE GENOMIC DNA]</scope>
    <source>
        <strain evidence="13 14">NCTC11997</strain>
    </source>
</reference>
<proteinExistence type="inferred from homology"/>
<dbReference type="GO" id="GO:0036220">
    <property type="term" value="F:ITP diphosphatase activity"/>
    <property type="evidence" value="ECO:0007669"/>
    <property type="project" value="UniProtKB-UniRule"/>
</dbReference>
<dbReference type="AlphaFoldDB" id="A0A378X9Q8"/>
<comment type="catalytic activity">
    <reaction evidence="9 10">
        <text>XTP + H2O = XMP + diphosphate + H(+)</text>
        <dbReference type="Rhea" id="RHEA:28610"/>
        <dbReference type="ChEBI" id="CHEBI:15377"/>
        <dbReference type="ChEBI" id="CHEBI:15378"/>
        <dbReference type="ChEBI" id="CHEBI:33019"/>
        <dbReference type="ChEBI" id="CHEBI:57464"/>
        <dbReference type="ChEBI" id="CHEBI:61314"/>
        <dbReference type="EC" id="3.6.1.66"/>
    </reaction>
</comment>
<evidence type="ECO:0000256" key="9">
    <source>
        <dbReference type="ARBA" id="ARBA00052017"/>
    </source>
</evidence>
<evidence type="ECO:0000256" key="5">
    <source>
        <dbReference type="ARBA" id="ARBA00022801"/>
    </source>
</evidence>
<evidence type="ECO:0000256" key="1">
    <source>
        <dbReference type="ARBA" id="ARBA00008023"/>
    </source>
</evidence>
<dbReference type="Pfam" id="PF01725">
    <property type="entry name" value="Ham1p_like"/>
    <property type="match status" value="1"/>
</dbReference>
<sequence length="205" mass="22517">MSLLSKLNQIVLASNNPGKLREFAALFDQYDIKITPQGEFNVTECDEPYHTFVENALKKARHASQQTGLPAVADDSGIVVTALNGAPGVLSARYATLFGEEKSDANNNACLLRELQKHEDKSAAYIAVLVFVRHADDPAPLIAQAWWCGVVQEEAKGEHGFGYDPHFYVPDYQQTAAEMSPELKNSLSHRAMALKKLIAEMEAAN</sequence>
<dbReference type="EC" id="3.6.1.66" evidence="10"/>
<dbReference type="GO" id="GO:0046872">
    <property type="term" value="F:metal ion binding"/>
    <property type="evidence" value="ECO:0007669"/>
    <property type="project" value="UniProtKB-KW"/>
</dbReference>
<dbReference type="NCBIfam" id="TIGR00042">
    <property type="entry name" value="RdgB/HAM1 family non-canonical purine NTP pyrophosphatase"/>
    <property type="match status" value="1"/>
</dbReference>
<evidence type="ECO:0000256" key="10">
    <source>
        <dbReference type="HAMAP-Rule" id="MF_01405"/>
    </source>
</evidence>
<keyword evidence="3 10" id="KW-0479">Metal-binding</keyword>
<evidence type="ECO:0000313" key="13">
    <source>
        <dbReference type="EMBL" id="SUA50206.1"/>
    </source>
</evidence>
<feature type="binding site" evidence="10">
    <location>
        <begin position="161"/>
        <end position="164"/>
    </location>
    <ligand>
        <name>substrate</name>
    </ligand>
</feature>
<evidence type="ECO:0000256" key="2">
    <source>
        <dbReference type="ARBA" id="ARBA00011738"/>
    </source>
</evidence>
<keyword evidence="7 10" id="KW-0546">Nucleotide metabolism</keyword>
<evidence type="ECO:0000256" key="4">
    <source>
        <dbReference type="ARBA" id="ARBA00022741"/>
    </source>
</evidence>
<organism evidence="13 14">
    <name type="scientific">Oligella ureolytica</name>
    <dbReference type="NCBI Taxonomy" id="90244"/>
    <lineage>
        <taxon>Bacteria</taxon>
        <taxon>Pseudomonadati</taxon>
        <taxon>Pseudomonadota</taxon>
        <taxon>Betaproteobacteria</taxon>
        <taxon>Burkholderiales</taxon>
        <taxon>Alcaligenaceae</taxon>
        <taxon>Oligella</taxon>
    </lineage>
</organism>
<comment type="subunit">
    <text evidence="2 10">Homodimer.</text>
</comment>
<feature type="active site" description="Proton acceptor" evidence="10">
    <location>
        <position position="75"/>
    </location>
</feature>
<comment type="similarity">
    <text evidence="1 10 11">Belongs to the HAM1 NTPase family.</text>
</comment>
<dbReference type="GO" id="GO:0005829">
    <property type="term" value="C:cytosol"/>
    <property type="evidence" value="ECO:0007669"/>
    <property type="project" value="TreeGrafter"/>
</dbReference>
<comment type="cofactor">
    <cofactor evidence="10">
        <name>Mg(2+)</name>
        <dbReference type="ChEBI" id="CHEBI:18420"/>
    </cofactor>
    <text evidence="10">Binds 1 Mg(2+) ion per subunit.</text>
</comment>
<keyword evidence="15" id="KW-1185">Reference proteome</keyword>
<feature type="binding site" evidence="10">
    <location>
        <position position="184"/>
    </location>
    <ligand>
        <name>substrate</name>
    </ligand>
</feature>
<evidence type="ECO:0000256" key="6">
    <source>
        <dbReference type="ARBA" id="ARBA00022842"/>
    </source>
</evidence>
<keyword evidence="4 10" id="KW-0547">Nucleotide-binding</keyword>
<dbReference type="OrthoDB" id="9807456at2"/>
<dbReference type="GO" id="GO:0009146">
    <property type="term" value="P:purine nucleoside triphosphate catabolic process"/>
    <property type="evidence" value="ECO:0007669"/>
    <property type="project" value="UniProtKB-UniRule"/>
</dbReference>
<feature type="binding site" evidence="10">
    <location>
        <begin position="14"/>
        <end position="19"/>
    </location>
    <ligand>
        <name>substrate</name>
    </ligand>
</feature>
<keyword evidence="6 10" id="KW-0460">Magnesium</keyword>
<dbReference type="RefSeq" id="WP_018574641.1">
    <property type="nucleotide sequence ID" value="NZ_CP065725.1"/>
</dbReference>
<comment type="catalytic activity">
    <reaction evidence="8 10">
        <text>dITP + H2O = dIMP + diphosphate + H(+)</text>
        <dbReference type="Rhea" id="RHEA:28342"/>
        <dbReference type="ChEBI" id="CHEBI:15377"/>
        <dbReference type="ChEBI" id="CHEBI:15378"/>
        <dbReference type="ChEBI" id="CHEBI:33019"/>
        <dbReference type="ChEBI" id="CHEBI:61194"/>
        <dbReference type="ChEBI" id="CHEBI:61382"/>
        <dbReference type="EC" id="3.6.1.66"/>
    </reaction>
</comment>
<dbReference type="PANTHER" id="PTHR11067:SF9">
    <property type="entry name" value="INOSINE TRIPHOSPHATE PYROPHOSPHATASE"/>
    <property type="match status" value="1"/>
</dbReference>
<dbReference type="EMBL" id="CP065725">
    <property type="protein sequence ID" value="QPT40116.1"/>
    <property type="molecule type" value="Genomic_DNA"/>
</dbReference>
<evidence type="ECO:0000313" key="12">
    <source>
        <dbReference type="EMBL" id="QPT40116.1"/>
    </source>
</evidence>
<feature type="binding site" evidence="10">
    <location>
        <position position="76"/>
    </location>
    <ligand>
        <name>substrate</name>
    </ligand>
</feature>
<evidence type="ECO:0000256" key="3">
    <source>
        <dbReference type="ARBA" id="ARBA00022723"/>
    </source>
</evidence>
<dbReference type="Proteomes" id="UP000594903">
    <property type="component" value="Chromosome"/>
</dbReference>
<gene>
    <name evidence="12" type="primary">rdgB</name>
    <name evidence="12" type="ORF">I6G29_00270</name>
    <name evidence="13" type="ORF">NCTC11997_00090</name>
</gene>
<evidence type="ECO:0000256" key="7">
    <source>
        <dbReference type="ARBA" id="ARBA00023080"/>
    </source>
</evidence>
<dbReference type="HAMAP" id="MF_01405">
    <property type="entry name" value="Non_canon_purine_NTPase"/>
    <property type="match status" value="1"/>
</dbReference>
<evidence type="ECO:0000313" key="14">
    <source>
        <dbReference type="Proteomes" id="UP000254603"/>
    </source>
</evidence>
<dbReference type="InterPro" id="IPR029001">
    <property type="entry name" value="ITPase-like_fam"/>
</dbReference>
<accession>A0A378X9Q8</accession>
<dbReference type="GO" id="GO:0009117">
    <property type="term" value="P:nucleotide metabolic process"/>
    <property type="evidence" value="ECO:0007669"/>
    <property type="project" value="UniProtKB-KW"/>
</dbReference>
<evidence type="ECO:0000256" key="8">
    <source>
        <dbReference type="ARBA" id="ARBA00051875"/>
    </source>
</evidence>
<dbReference type="InterPro" id="IPR020922">
    <property type="entry name" value="dITP/XTP_pyrophosphatase"/>
</dbReference>
<dbReference type="SUPFAM" id="SSF52972">
    <property type="entry name" value="ITPase-like"/>
    <property type="match status" value="1"/>
</dbReference>
<dbReference type="STRING" id="1122619.GCA_000373745_01454"/>
<dbReference type="InterPro" id="IPR002637">
    <property type="entry name" value="RdgB/HAM1"/>
</dbReference>
<evidence type="ECO:0000313" key="15">
    <source>
        <dbReference type="Proteomes" id="UP000594903"/>
    </source>
</evidence>
<dbReference type="Gene3D" id="3.90.950.10">
    <property type="match status" value="1"/>
</dbReference>
<dbReference type="EMBL" id="UGSB01000001">
    <property type="protein sequence ID" value="SUA50206.1"/>
    <property type="molecule type" value="Genomic_DNA"/>
</dbReference>
<comment type="function">
    <text evidence="10">Pyrophosphatase that catalyzes the hydrolysis of nucleoside triphosphates to their monophosphate derivatives, with a high preference for the non-canonical purine nucleotides XTP (xanthosine triphosphate), dITP (deoxyinosine triphosphate) and ITP. Seems to function as a house-cleaning enzyme that removes non-canonical purine nucleotides from the nucleotide pool, thus preventing their incorporation into DNA/RNA and avoiding chromosomal lesions.</text>
</comment>
<evidence type="ECO:0000256" key="11">
    <source>
        <dbReference type="RuleBase" id="RU003781"/>
    </source>
</evidence>
<dbReference type="CDD" id="cd00515">
    <property type="entry name" value="HAM1"/>
    <property type="match status" value="1"/>
</dbReference>
<comment type="catalytic activity">
    <reaction evidence="10">
        <text>ITP + H2O = IMP + diphosphate + H(+)</text>
        <dbReference type="Rhea" id="RHEA:29399"/>
        <dbReference type="ChEBI" id="CHEBI:15377"/>
        <dbReference type="ChEBI" id="CHEBI:15378"/>
        <dbReference type="ChEBI" id="CHEBI:33019"/>
        <dbReference type="ChEBI" id="CHEBI:58053"/>
        <dbReference type="ChEBI" id="CHEBI:61402"/>
        <dbReference type="EC" id="3.6.1.66"/>
    </reaction>
</comment>
<dbReference type="Proteomes" id="UP000254603">
    <property type="component" value="Unassembled WGS sequence"/>
</dbReference>